<dbReference type="SUPFAM" id="SSF69318">
    <property type="entry name" value="Integrin alpha N-terminal domain"/>
    <property type="match status" value="1"/>
</dbReference>
<sequence length="561" mass="59575">MVRISGPAQREGRAASDRRRPTQGTDRGIVKSTLSPAGLRRATRRTLAGAAATVLGAGLALTAVPGPALAAVGPQPGTYTGLGFDACTAPTGAQMQAWREHSPYRAVVIYFGGVSRGCAQPALTAEWVAAQTAAGWHLVPMYVGLQAPCLATSRPRIDPAQAAAQGRAEADDAVARAVELGLPRESVLFYDMEDYDGGDATCTSAVLTFMSAWTARLHDQGYLSGFYSSMARGVADQVAAYDTPGYVRPDYLDFARWDDVATVSDPGIPAGYWAPKRRIKQHVGPHDETWGGVTINIDGDYLDVAPLPATRFGDFTGNGWSDLGYRDPATGQVHVYGGNGTTLSGRITLGAGWNGMDVIIRAGNFDRAGGEDVIAREKATGYLWLYPGTGLGISGRIKLGAGWNSVREITPIGDYDRDGYQDLLAVQSSTGALYLYPGTGGGAFPTRVLLGSGWNSVDELNAGGDFNNDGYPDVVAREKSTGYLFLYPGRAGAPNTRTQIGSGWNTMRDLVQLGDFDRDGRPDMVAVQKSSGYVYQYRWLGAGWASPIRLGTGFGAMTPLL</sequence>
<feature type="region of interest" description="Disordered" evidence="2">
    <location>
        <begin position="1"/>
        <end position="30"/>
    </location>
</feature>
<dbReference type="STRING" id="47855.GA0070606_3416"/>
<feature type="compositionally biased region" description="Basic and acidic residues" evidence="2">
    <location>
        <begin position="10"/>
        <end position="20"/>
    </location>
</feature>
<evidence type="ECO:0000256" key="2">
    <source>
        <dbReference type="SAM" id="MobiDB-lite"/>
    </source>
</evidence>
<evidence type="ECO:0000259" key="3">
    <source>
        <dbReference type="Pfam" id="PF08924"/>
    </source>
</evidence>
<dbReference type="Pfam" id="PF08924">
    <property type="entry name" value="Rv2525c_GlyHyd-like"/>
    <property type="match status" value="1"/>
</dbReference>
<keyword evidence="1" id="KW-0732">Signal</keyword>
<dbReference type="PANTHER" id="PTHR46580">
    <property type="entry name" value="SENSOR KINASE-RELATED"/>
    <property type="match status" value="1"/>
</dbReference>
<dbReference type="InterPro" id="IPR028994">
    <property type="entry name" value="Integrin_alpha_N"/>
</dbReference>
<evidence type="ECO:0000313" key="5">
    <source>
        <dbReference type="Proteomes" id="UP000199001"/>
    </source>
</evidence>
<dbReference type="Gene3D" id="3.20.20.80">
    <property type="entry name" value="Glycosidases"/>
    <property type="match status" value="1"/>
</dbReference>
<proteinExistence type="predicted"/>
<name>A0A1C6V4U9_9ACTN</name>
<dbReference type="Proteomes" id="UP000199001">
    <property type="component" value="Unassembled WGS sequence"/>
</dbReference>
<dbReference type="PANTHER" id="PTHR46580:SF4">
    <property type="entry name" value="ATP_GTP-BINDING PROTEIN"/>
    <property type="match status" value="1"/>
</dbReference>
<protein>
    <submittedName>
        <fullName evidence="4">Repeat domain-containing protein</fullName>
    </submittedName>
</protein>
<dbReference type="InterPro" id="IPR013517">
    <property type="entry name" value="FG-GAP"/>
</dbReference>
<organism evidence="4 5">
    <name type="scientific">Micromonospora citrea</name>
    <dbReference type="NCBI Taxonomy" id="47855"/>
    <lineage>
        <taxon>Bacteria</taxon>
        <taxon>Bacillati</taxon>
        <taxon>Actinomycetota</taxon>
        <taxon>Actinomycetes</taxon>
        <taxon>Micromonosporales</taxon>
        <taxon>Micromonosporaceae</taxon>
        <taxon>Micromonospora</taxon>
    </lineage>
</organism>
<evidence type="ECO:0000256" key="1">
    <source>
        <dbReference type="ARBA" id="ARBA00022729"/>
    </source>
</evidence>
<keyword evidence="5" id="KW-1185">Reference proteome</keyword>
<dbReference type="Pfam" id="PF13517">
    <property type="entry name" value="FG-GAP_3"/>
    <property type="match status" value="1"/>
</dbReference>
<dbReference type="Gene3D" id="2.130.10.130">
    <property type="entry name" value="Integrin alpha, N-terminal"/>
    <property type="match status" value="1"/>
</dbReference>
<dbReference type="SUPFAM" id="SSF51445">
    <property type="entry name" value="(Trans)glycosidases"/>
    <property type="match status" value="1"/>
</dbReference>
<reference evidence="5" key="1">
    <citation type="submission" date="2016-06" db="EMBL/GenBank/DDBJ databases">
        <authorList>
            <person name="Varghese N."/>
            <person name="Submissions Spin"/>
        </authorList>
    </citation>
    <scope>NUCLEOTIDE SEQUENCE [LARGE SCALE GENOMIC DNA]</scope>
    <source>
        <strain evidence="5">DSM 43903</strain>
    </source>
</reference>
<accession>A0A1C6V4U9</accession>
<feature type="domain" description="Rv2525c-like glycoside hydrolase-like" evidence="3">
    <location>
        <begin position="96"/>
        <end position="301"/>
    </location>
</feature>
<dbReference type="InterPro" id="IPR017853">
    <property type="entry name" value="GH"/>
</dbReference>
<evidence type="ECO:0000313" key="4">
    <source>
        <dbReference type="EMBL" id="SCL61296.1"/>
    </source>
</evidence>
<dbReference type="AlphaFoldDB" id="A0A1C6V4U9"/>
<gene>
    <name evidence="4" type="ORF">GA0070606_3416</name>
</gene>
<dbReference type="EMBL" id="FMHZ01000002">
    <property type="protein sequence ID" value="SCL61296.1"/>
    <property type="molecule type" value="Genomic_DNA"/>
</dbReference>
<dbReference type="InterPro" id="IPR015020">
    <property type="entry name" value="Rv2525c-like_Glyco_Hydro-like"/>
</dbReference>